<comment type="caution">
    <text evidence="4">Lacks conserved residue(s) required for the propagation of feature annotation.</text>
</comment>
<keyword evidence="5" id="KW-0472">Membrane</keyword>
<reference evidence="9" key="3">
    <citation type="submission" date="2020-10" db="UniProtKB">
        <authorList>
            <consortium name="WormBaseParasite"/>
        </authorList>
    </citation>
    <scope>IDENTIFICATION</scope>
</reference>
<evidence type="ECO:0000256" key="1">
    <source>
        <dbReference type="ARBA" id="ARBA00022536"/>
    </source>
</evidence>
<evidence type="ECO:0000256" key="3">
    <source>
        <dbReference type="ARBA" id="ARBA00023157"/>
    </source>
</evidence>
<dbReference type="PROSITE" id="PS01186">
    <property type="entry name" value="EGF_2"/>
    <property type="match status" value="1"/>
</dbReference>
<keyword evidence="2" id="KW-0677">Repeat</keyword>
<dbReference type="InterPro" id="IPR051022">
    <property type="entry name" value="Notch_Cell-Fate_Det"/>
</dbReference>
<feature type="disulfide bond" evidence="4">
    <location>
        <begin position="489"/>
        <end position="498"/>
    </location>
</feature>
<sequence>MKKSILRGGLLAELSMSSTLVLLLLRCLLVCLIWGIAVQIKIDTPTTTFSSIFEMSSKEKLGSGDLSPLLEGLYEEQEKYQDNMNPGELTVSRAILVNMHHFLTKFMQPREALLWDMIMELCVNDYERPQFVHMSWKLFWNSLREVNIQKDWNEWNPYWRPEVPSPFKNMSEDVVLPDFEWDNRIFLRTENHTIRDWHTLVVFNLYFCEKPHLGHSYLCPDGCFGRRNLYDQHRELGNPCENATNTRTARCLPKPEAWQAILGRMWAQLENPEEALDGDFISGSFSWLTRNQGYQCDCKEDYVWNQEDMSCERDEGRQKHCDPVTLKPCLRPGAKSCRMNDITGEAICTCHPQYSGNFCERLRDPCLERAINATLSDGTQLTLVSGQTMCQVNMDGMPTDPEYKEEEFVTPSKEGPSHVEAITLPLHSRCVAKLGTDAYFCQCERPFVEDVSLAASNCLLQVGSCDSKLCIHGACVTTANRRGVAVCMCYAGYAGPHCNQKWKSGVCGRHANRLVDDFVLAEERGS</sequence>
<feature type="domain" description="EGF-like" evidence="6">
    <location>
        <begin position="461"/>
        <end position="499"/>
    </location>
</feature>
<protein>
    <submittedName>
        <fullName evidence="7 9">Acidic fibroblast growth factor intracellular</fullName>
    </submittedName>
</protein>
<reference evidence="7" key="2">
    <citation type="submission" date="2014-06" db="EMBL/GenBank/DDBJ databases">
        <authorList>
            <person name="Aslett M."/>
        </authorList>
    </citation>
    <scope>NUCLEOTIDE SEQUENCE</scope>
</reference>
<dbReference type="PANTHER" id="PTHR24049">
    <property type="entry name" value="CRUMBS FAMILY MEMBER"/>
    <property type="match status" value="1"/>
</dbReference>
<name>A0A068W916_ECHGR</name>
<gene>
    <name evidence="7" type="ORF">EgrG_000895400</name>
</gene>
<feature type="disulfide bond" evidence="4">
    <location>
        <begin position="350"/>
        <end position="359"/>
    </location>
</feature>
<keyword evidence="1 4" id="KW-0245">EGF-like domain</keyword>
<reference evidence="7 8" key="1">
    <citation type="journal article" date="2013" name="Nature">
        <title>The genomes of four tapeworm species reveal adaptations to parasitism.</title>
        <authorList>
            <person name="Tsai I.J."/>
            <person name="Zarowiecki M."/>
            <person name="Holroyd N."/>
            <person name="Garciarrubio A."/>
            <person name="Sanchez-Flores A."/>
            <person name="Brooks K.L."/>
            <person name="Tracey A."/>
            <person name="Bobes R.J."/>
            <person name="Fragoso G."/>
            <person name="Sciutto E."/>
            <person name="Aslett M."/>
            <person name="Beasley H."/>
            <person name="Bennett H.M."/>
            <person name="Cai J."/>
            <person name="Camicia F."/>
            <person name="Clark R."/>
            <person name="Cucher M."/>
            <person name="De Silva N."/>
            <person name="Day T.A."/>
            <person name="Deplazes P."/>
            <person name="Estrada K."/>
            <person name="Fernandez C."/>
            <person name="Holland P.W."/>
            <person name="Hou J."/>
            <person name="Hu S."/>
            <person name="Huckvale T."/>
            <person name="Hung S.S."/>
            <person name="Kamenetzky L."/>
            <person name="Keane J.A."/>
            <person name="Kiss F."/>
            <person name="Koziol U."/>
            <person name="Lambert O."/>
            <person name="Liu K."/>
            <person name="Luo X."/>
            <person name="Luo Y."/>
            <person name="Macchiaroli N."/>
            <person name="Nichol S."/>
            <person name="Paps J."/>
            <person name="Parkinson J."/>
            <person name="Pouchkina-Stantcheva N."/>
            <person name="Riddiford N."/>
            <person name="Rosenzvit M."/>
            <person name="Salinas G."/>
            <person name="Wasmuth J.D."/>
            <person name="Zamanian M."/>
            <person name="Zheng Y."/>
            <person name="Cai X."/>
            <person name="Soberon X."/>
            <person name="Olson P.D."/>
            <person name="Laclette J.P."/>
            <person name="Brehm K."/>
            <person name="Berriman M."/>
            <person name="Garciarrubio A."/>
            <person name="Bobes R.J."/>
            <person name="Fragoso G."/>
            <person name="Sanchez-Flores A."/>
            <person name="Estrada K."/>
            <person name="Cevallos M.A."/>
            <person name="Morett E."/>
            <person name="Gonzalez V."/>
            <person name="Portillo T."/>
            <person name="Ochoa-Leyva A."/>
            <person name="Jose M.V."/>
            <person name="Sciutto E."/>
            <person name="Landa A."/>
            <person name="Jimenez L."/>
            <person name="Valdes V."/>
            <person name="Carrero J.C."/>
            <person name="Larralde C."/>
            <person name="Morales-Montor J."/>
            <person name="Limon-Lason J."/>
            <person name="Soberon X."/>
            <person name="Laclette J.P."/>
        </authorList>
    </citation>
    <scope>NUCLEOTIDE SEQUENCE [LARGE SCALE GENOMIC DNA]</scope>
</reference>
<keyword evidence="5" id="KW-0812">Transmembrane</keyword>
<feature type="disulfide bond" evidence="4">
    <location>
        <begin position="465"/>
        <end position="475"/>
    </location>
</feature>
<evidence type="ECO:0000256" key="5">
    <source>
        <dbReference type="SAM" id="Phobius"/>
    </source>
</evidence>
<dbReference type="SMART" id="SM00181">
    <property type="entry name" value="EGF"/>
    <property type="match status" value="2"/>
</dbReference>
<dbReference type="PROSITE" id="PS00022">
    <property type="entry name" value="EGF_1"/>
    <property type="match status" value="2"/>
</dbReference>
<evidence type="ECO:0000256" key="2">
    <source>
        <dbReference type="ARBA" id="ARBA00022737"/>
    </source>
</evidence>
<feature type="disulfide bond" evidence="4">
    <location>
        <begin position="470"/>
        <end position="487"/>
    </location>
</feature>
<evidence type="ECO:0000313" key="7">
    <source>
        <dbReference type="EMBL" id="CDS16528.1"/>
    </source>
</evidence>
<dbReference type="OrthoDB" id="6515930at2759"/>
<dbReference type="WBParaSite" id="EgrG_000895400">
    <property type="protein sequence ID" value="EgrG_000895400"/>
    <property type="gene ID" value="EgrG_000895400"/>
</dbReference>
<keyword evidence="5" id="KW-1133">Transmembrane helix</keyword>
<proteinExistence type="predicted"/>
<evidence type="ECO:0000313" key="9">
    <source>
        <dbReference type="WBParaSite" id="EgrG_000895400"/>
    </source>
</evidence>
<feature type="domain" description="EGF-like" evidence="6">
    <location>
        <begin position="317"/>
        <end position="360"/>
    </location>
</feature>
<accession>A0A068W916</accession>
<dbReference type="PROSITE" id="PS50026">
    <property type="entry name" value="EGF_3"/>
    <property type="match status" value="2"/>
</dbReference>
<dbReference type="Proteomes" id="UP000492820">
    <property type="component" value="Unassembled WGS sequence"/>
</dbReference>
<keyword evidence="3 4" id="KW-1015">Disulfide bond</keyword>
<dbReference type="InterPro" id="IPR000742">
    <property type="entry name" value="EGF"/>
</dbReference>
<dbReference type="AlphaFoldDB" id="A0A068W916"/>
<evidence type="ECO:0000313" key="8">
    <source>
        <dbReference type="Proteomes" id="UP000492820"/>
    </source>
</evidence>
<dbReference type="EMBL" id="LK028576">
    <property type="protein sequence ID" value="CDS16528.1"/>
    <property type="molecule type" value="Genomic_DNA"/>
</dbReference>
<dbReference type="SUPFAM" id="SSF57196">
    <property type="entry name" value="EGF/Laminin"/>
    <property type="match status" value="2"/>
</dbReference>
<organism evidence="7">
    <name type="scientific">Echinococcus granulosus</name>
    <name type="common">Hydatid tapeworm</name>
    <dbReference type="NCBI Taxonomy" id="6210"/>
    <lineage>
        <taxon>Eukaryota</taxon>
        <taxon>Metazoa</taxon>
        <taxon>Spiralia</taxon>
        <taxon>Lophotrochozoa</taxon>
        <taxon>Platyhelminthes</taxon>
        <taxon>Cestoda</taxon>
        <taxon>Eucestoda</taxon>
        <taxon>Cyclophyllidea</taxon>
        <taxon>Taeniidae</taxon>
        <taxon>Echinococcus</taxon>
        <taxon>Echinococcus granulosus group</taxon>
    </lineage>
</organism>
<dbReference type="Gene3D" id="2.10.25.10">
    <property type="entry name" value="Laminin"/>
    <property type="match status" value="2"/>
</dbReference>
<evidence type="ECO:0000256" key="4">
    <source>
        <dbReference type="PROSITE-ProRule" id="PRU00076"/>
    </source>
</evidence>
<evidence type="ECO:0000259" key="6">
    <source>
        <dbReference type="PROSITE" id="PS50026"/>
    </source>
</evidence>
<feature type="transmembrane region" description="Helical" evidence="5">
    <location>
        <begin position="20"/>
        <end position="40"/>
    </location>
</feature>